<keyword evidence="2" id="KW-1185">Reference proteome</keyword>
<accession>A0A1H3WIH6</accession>
<name>A0A1H3WIH6_9SPHI</name>
<dbReference type="STRING" id="425514.SAMN05443550_101269"/>
<dbReference type="AlphaFoldDB" id="A0A1H3WIH6"/>
<proteinExistence type="predicted"/>
<dbReference type="EMBL" id="FNRA01000001">
    <property type="protein sequence ID" value="SDZ86956.1"/>
    <property type="molecule type" value="Genomic_DNA"/>
</dbReference>
<gene>
    <name evidence="1" type="ORF">SAMN05443550_101269</name>
</gene>
<dbReference type="RefSeq" id="WP_090554401.1">
    <property type="nucleotide sequence ID" value="NZ_FNRA01000001.1"/>
</dbReference>
<sequence length="95" mass="11235">MDDLSALSRMIGKDFELEDKMPEELIRQKMIHAFSWLLDNDISKMMNILYRADVDEEKLKFLLLSCSELPSAEVIADEYLSRQKQKVETWKKYST</sequence>
<evidence type="ECO:0000313" key="2">
    <source>
        <dbReference type="Proteomes" id="UP000198850"/>
    </source>
</evidence>
<dbReference type="OrthoDB" id="711735at2"/>
<dbReference type="Proteomes" id="UP000198850">
    <property type="component" value="Unassembled WGS sequence"/>
</dbReference>
<organism evidence="1 2">
    <name type="scientific">Pedobacter hartonius</name>
    <dbReference type="NCBI Taxonomy" id="425514"/>
    <lineage>
        <taxon>Bacteria</taxon>
        <taxon>Pseudomonadati</taxon>
        <taxon>Bacteroidota</taxon>
        <taxon>Sphingobacteriia</taxon>
        <taxon>Sphingobacteriales</taxon>
        <taxon>Sphingobacteriaceae</taxon>
        <taxon>Pedobacter</taxon>
    </lineage>
</organism>
<reference evidence="1 2" key="1">
    <citation type="submission" date="2016-10" db="EMBL/GenBank/DDBJ databases">
        <authorList>
            <person name="de Groot N.N."/>
        </authorList>
    </citation>
    <scope>NUCLEOTIDE SEQUENCE [LARGE SCALE GENOMIC DNA]</scope>
    <source>
        <strain evidence="1 2">DSM 19033</strain>
    </source>
</reference>
<evidence type="ECO:0000313" key="1">
    <source>
        <dbReference type="EMBL" id="SDZ86956.1"/>
    </source>
</evidence>
<protein>
    <submittedName>
        <fullName evidence="1">Uncharacterized protein</fullName>
    </submittedName>
</protein>